<dbReference type="SUPFAM" id="SSF47413">
    <property type="entry name" value="lambda repressor-like DNA-binding domains"/>
    <property type="match status" value="1"/>
</dbReference>
<dbReference type="RefSeq" id="WP_307453726.1">
    <property type="nucleotide sequence ID" value="NZ_JAUTAL010000001.1"/>
</dbReference>
<reference evidence="2 3" key="1">
    <citation type="submission" date="2023-07" db="EMBL/GenBank/DDBJ databases">
        <title>Functional and genomic diversity of the sorghum phyllosphere microbiome.</title>
        <authorList>
            <person name="Shade A."/>
        </authorList>
    </citation>
    <scope>NUCLEOTIDE SEQUENCE [LARGE SCALE GENOMIC DNA]</scope>
    <source>
        <strain evidence="2 3">SORGH_AS_1064</strain>
    </source>
</reference>
<dbReference type="Pfam" id="PF01381">
    <property type="entry name" value="HTH_3"/>
    <property type="match status" value="1"/>
</dbReference>
<dbReference type="Proteomes" id="UP001225072">
    <property type="component" value="Unassembled WGS sequence"/>
</dbReference>
<sequence length="110" mass="13062">MLKSKLHEVRIRKGLSQEQVAHLVGMTQSNYSRKERGTTKIFKREWILLAKKLEVTLEDIYEEELIIVINTDKQSSQKNDFETVDVKIPQIFNRLHRNAKGKEQTVRRRK</sequence>
<dbReference type="InterPro" id="IPR001387">
    <property type="entry name" value="Cro/C1-type_HTH"/>
</dbReference>
<protein>
    <submittedName>
        <fullName evidence="2">Transcriptional regulator with XRE-family HTH domain</fullName>
    </submittedName>
</protein>
<dbReference type="SMART" id="SM00530">
    <property type="entry name" value="HTH_XRE"/>
    <property type="match status" value="1"/>
</dbReference>
<dbReference type="Gene3D" id="1.10.260.40">
    <property type="entry name" value="lambda repressor-like DNA-binding domains"/>
    <property type="match status" value="1"/>
</dbReference>
<dbReference type="InterPro" id="IPR010982">
    <property type="entry name" value="Lambda_DNA-bd_dom_sf"/>
</dbReference>
<feature type="domain" description="HTH cro/C1-type" evidence="1">
    <location>
        <begin position="6"/>
        <end position="60"/>
    </location>
</feature>
<dbReference type="PROSITE" id="PS50943">
    <property type="entry name" value="HTH_CROC1"/>
    <property type="match status" value="1"/>
</dbReference>
<comment type="caution">
    <text evidence="2">The sequence shown here is derived from an EMBL/GenBank/DDBJ whole genome shotgun (WGS) entry which is preliminary data.</text>
</comment>
<gene>
    <name evidence="2" type="ORF">QE404_000925</name>
</gene>
<evidence type="ECO:0000313" key="3">
    <source>
        <dbReference type="Proteomes" id="UP001225072"/>
    </source>
</evidence>
<accession>A0ABU0TI14</accession>
<evidence type="ECO:0000313" key="2">
    <source>
        <dbReference type="EMBL" id="MDQ1095778.1"/>
    </source>
</evidence>
<organism evidence="2 3">
    <name type="scientific">Chryseobacterium camelliae</name>
    <dbReference type="NCBI Taxonomy" id="1265445"/>
    <lineage>
        <taxon>Bacteria</taxon>
        <taxon>Pseudomonadati</taxon>
        <taxon>Bacteroidota</taxon>
        <taxon>Flavobacteriia</taxon>
        <taxon>Flavobacteriales</taxon>
        <taxon>Weeksellaceae</taxon>
        <taxon>Chryseobacterium group</taxon>
        <taxon>Chryseobacterium</taxon>
    </lineage>
</organism>
<name>A0ABU0TI14_9FLAO</name>
<proteinExistence type="predicted"/>
<keyword evidence="3" id="KW-1185">Reference proteome</keyword>
<evidence type="ECO:0000259" key="1">
    <source>
        <dbReference type="PROSITE" id="PS50943"/>
    </source>
</evidence>
<dbReference type="EMBL" id="JAUTAL010000001">
    <property type="protein sequence ID" value="MDQ1095778.1"/>
    <property type="molecule type" value="Genomic_DNA"/>
</dbReference>
<dbReference type="CDD" id="cd00093">
    <property type="entry name" value="HTH_XRE"/>
    <property type="match status" value="1"/>
</dbReference>